<evidence type="ECO:0000313" key="2">
    <source>
        <dbReference type="EMBL" id="CAG8643722.1"/>
    </source>
</evidence>
<dbReference type="AlphaFoldDB" id="A0A9N9DK14"/>
<name>A0A9N9DK14_9GLOM</name>
<sequence length="58" mass="6368">SYKQSDCKSAFNAGLLAAIINATIGILITTYFVLVIISYRNLRAKQEATDEQSTNQVT</sequence>
<organism evidence="2 3">
    <name type="scientific">Ambispora gerdemannii</name>
    <dbReference type="NCBI Taxonomy" id="144530"/>
    <lineage>
        <taxon>Eukaryota</taxon>
        <taxon>Fungi</taxon>
        <taxon>Fungi incertae sedis</taxon>
        <taxon>Mucoromycota</taxon>
        <taxon>Glomeromycotina</taxon>
        <taxon>Glomeromycetes</taxon>
        <taxon>Archaeosporales</taxon>
        <taxon>Ambisporaceae</taxon>
        <taxon>Ambispora</taxon>
    </lineage>
</organism>
<dbReference type="EMBL" id="CAJVPL010004150">
    <property type="protein sequence ID" value="CAG8643722.1"/>
    <property type="molecule type" value="Genomic_DNA"/>
</dbReference>
<dbReference type="Proteomes" id="UP000789831">
    <property type="component" value="Unassembled WGS sequence"/>
</dbReference>
<evidence type="ECO:0000313" key="3">
    <source>
        <dbReference type="Proteomes" id="UP000789831"/>
    </source>
</evidence>
<keyword evidence="1" id="KW-0472">Membrane</keyword>
<feature type="transmembrane region" description="Helical" evidence="1">
    <location>
        <begin position="15"/>
        <end position="37"/>
    </location>
</feature>
<keyword evidence="3" id="KW-1185">Reference proteome</keyword>
<keyword evidence="1" id="KW-1133">Transmembrane helix</keyword>
<proteinExistence type="predicted"/>
<accession>A0A9N9DK14</accession>
<evidence type="ECO:0000256" key="1">
    <source>
        <dbReference type="SAM" id="Phobius"/>
    </source>
</evidence>
<keyword evidence="1" id="KW-0812">Transmembrane</keyword>
<protein>
    <submittedName>
        <fullName evidence="2">12056_t:CDS:1</fullName>
    </submittedName>
</protein>
<reference evidence="2" key="1">
    <citation type="submission" date="2021-06" db="EMBL/GenBank/DDBJ databases">
        <authorList>
            <person name="Kallberg Y."/>
            <person name="Tangrot J."/>
            <person name="Rosling A."/>
        </authorList>
    </citation>
    <scope>NUCLEOTIDE SEQUENCE</scope>
    <source>
        <strain evidence="2">MT106</strain>
    </source>
</reference>
<gene>
    <name evidence="2" type="ORF">AGERDE_LOCUS11095</name>
</gene>
<feature type="non-terminal residue" evidence="2">
    <location>
        <position position="1"/>
    </location>
</feature>
<comment type="caution">
    <text evidence="2">The sequence shown here is derived from an EMBL/GenBank/DDBJ whole genome shotgun (WGS) entry which is preliminary data.</text>
</comment>